<evidence type="ECO:0000313" key="3">
    <source>
        <dbReference type="Proteomes" id="UP000593572"/>
    </source>
</evidence>
<sequence length="130" mass="14764">MMNGCWQFPNHGWIKVNVDGSVPTFKPRATIGGVVRGPSGSSMAIFEMEKGYRNVEIESDNSLLIAIIQNELATNNNYNEVRLIQDWCLMDWEVKFRQILKESNGVADRITKEARDEIDQLIIHEEPLGA</sequence>
<proteinExistence type="predicted"/>
<dbReference type="InterPro" id="IPR002156">
    <property type="entry name" value="RNaseH_domain"/>
</dbReference>
<reference evidence="2 3" key="1">
    <citation type="journal article" date="2019" name="Genome Biol. Evol.">
        <title>Insights into the evolution of the New World diploid cottons (Gossypium, subgenus Houzingenia) based on genome sequencing.</title>
        <authorList>
            <person name="Grover C.E."/>
            <person name="Arick M.A. 2nd"/>
            <person name="Thrash A."/>
            <person name="Conover J.L."/>
            <person name="Sanders W.S."/>
            <person name="Peterson D.G."/>
            <person name="Frelichowski J.E."/>
            <person name="Scheffler J.A."/>
            <person name="Scheffler B.E."/>
            <person name="Wendel J.F."/>
        </authorList>
    </citation>
    <scope>NUCLEOTIDE SEQUENCE [LARGE SCALE GENOMIC DNA]</scope>
    <source>
        <strain evidence="2">157</strain>
        <tissue evidence="2">Leaf</tissue>
    </source>
</reference>
<protein>
    <recommendedName>
        <fullName evidence="1">RNase H type-1 domain-containing protein</fullName>
    </recommendedName>
</protein>
<name>A0A7J8N5J6_9ROSI</name>
<dbReference type="GO" id="GO:0003676">
    <property type="term" value="F:nucleic acid binding"/>
    <property type="evidence" value="ECO:0007669"/>
    <property type="project" value="InterPro"/>
</dbReference>
<feature type="domain" description="RNase H type-1" evidence="1">
    <location>
        <begin position="48"/>
        <end position="113"/>
    </location>
</feature>
<dbReference type="GO" id="GO:0004523">
    <property type="term" value="F:RNA-DNA hybrid ribonuclease activity"/>
    <property type="evidence" value="ECO:0007669"/>
    <property type="project" value="InterPro"/>
</dbReference>
<organism evidence="2 3">
    <name type="scientific">Gossypium lobatum</name>
    <dbReference type="NCBI Taxonomy" id="34289"/>
    <lineage>
        <taxon>Eukaryota</taxon>
        <taxon>Viridiplantae</taxon>
        <taxon>Streptophyta</taxon>
        <taxon>Embryophyta</taxon>
        <taxon>Tracheophyta</taxon>
        <taxon>Spermatophyta</taxon>
        <taxon>Magnoliopsida</taxon>
        <taxon>eudicotyledons</taxon>
        <taxon>Gunneridae</taxon>
        <taxon>Pentapetalae</taxon>
        <taxon>rosids</taxon>
        <taxon>malvids</taxon>
        <taxon>Malvales</taxon>
        <taxon>Malvaceae</taxon>
        <taxon>Malvoideae</taxon>
        <taxon>Gossypium</taxon>
    </lineage>
</organism>
<dbReference type="InterPro" id="IPR036397">
    <property type="entry name" value="RNaseH_sf"/>
</dbReference>
<dbReference type="CDD" id="cd06222">
    <property type="entry name" value="RNase_H_like"/>
    <property type="match status" value="1"/>
</dbReference>
<dbReference type="PANTHER" id="PTHR47723:SF24">
    <property type="entry name" value="RNASE H TYPE-1 DOMAIN-CONTAINING PROTEIN"/>
    <property type="match status" value="1"/>
</dbReference>
<dbReference type="SUPFAM" id="SSF53098">
    <property type="entry name" value="Ribonuclease H-like"/>
    <property type="match status" value="1"/>
</dbReference>
<evidence type="ECO:0000259" key="1">
    <source>
        <dbReference type="Pfam" id="PF13456"/>
    </source>
</evidence>
<accession>A0A7J8N5J6</accession>
<comment type="caution">
    <text evidence="2">The sequence shown here is derived from an EMBL/GenBank/DDBJ whole genome shotgun (WGS) entry which is preliminary data.</text>
</comment>
<dbReference type="AlphaFoldDB" id="A0A7J8N5J6"/>
<dbReference type="Proteomes" id="UP000593572">
    <property type="component" value="Unassembled WGS sequence"/>
</dbReference>
<dbReference type="Pfam" id="PF13456">
    <property type="entry name" value="RVT_3"/>
    <property type="match status" value="1"/>
</dbReference>
<dbReference type="PANTHER" id="PTHR47723">
    <property type="entry name" value="OS05G0353850 PROTEIN"/>
    <property type="match status" value="1"/>
</dbReference>
<keyword evidence="3" id="KW-1185">Reference proteome</keyword>
<dbReference type="InterPro" id="IPR053151">
    <property type="entry name" value="RNase_H-like"/>
</dbReference>
<evidence type="ECO:0000313" key="2">
    <source>
        <dbReference type="EMBL" id="MBA0572278.1"/>
    </source>
</evidence>
<dbReference type="Gene3D" id="3.30.420.10">
    <property type="entry name" value="Ribonuclease H-like superfamily/Ribonuclease H"/>
    <property type="match status" value="1"/>
</dbReference>
<dbReference type="EMBL" id="JABEZX010000012">
    <property type="protein sequence ID" value="MBA0572278.1"/>
    <property type="molecule type" value="Genomic_DNA"/>
</dbReference>
<dbReference type="InterPro" id="IPR012337">
    <property type="entry name" value="RNaseH-like_sf"/>
</dbReference>
<dbReference type="InterPro" id="IPR044730">
    <property type="entry name" value="RNase_H-like_dom_plant"/>
</dbReference>
<gene>
    <name evidence="2" type="ORF">Golob_002631</name>
</gene>